<keyword evidence="2" id="KW-1185">Reference proteome</keyword>
<name>A0A814II97_9BILA</name>
<dbReference type="AlphaFoldDB" id="A0A814II97"/>
<dbReference type="EMBL" id="CAJNOC010004529">
    <property type="protein sequence ID" value="CAF1024804.1"/>
    <property type="molecule type" value="Genomic_DNA"/>
</dbReference>
<evidence type="ECO:0000313" key="1">
    <source>
        <dbReference type="EMBL" id="CAF1024804.1"/>
    </source>
</evidence>
<organism evidence="1 2">
    <name type="scientific">Brachionus calyciflorus</name>
    <dbReference type="NCBI Taxonomy" id="104777"/>
    <lineage>
        <taxon>Eukaryota</taxon>
        <taxon>Metazoa</taxon>
        <taxon>Spiralia</taxon>
        <taxon>Gnathifera</taxon>
        <taxon>Rotifera</taxon>
        <taxon>Eurotatoria</taxon>
        <taxon>Monogononta</taxon>
        <taxon>Pseudotrocha</taxon>
        <taxon>Ploima</taxon>
        <taxon>Brachionidae</taxon>
        <taxon>Brachionus</taxon>
    </lineage>
</organism>
<proteinExistence type="predicted"/>
<gene>
    <name evidence="1" type="ORF">OXX778_LOCUS17563</name>
</gene>
<comment type="caution">
    <text evidence="1">The sequence shown here is derived from an EMBL/GenBank/DDBJ whole genome shotgun (WGS) entry which is preliminary data.</text>
</comment>
<dbReference type="Proteomes" id="UP000663879">
    <property type="component" value="Unassembled WGS sequence"/>
</dbReference>
<evidence type="ECO:0000313" key="2">
    <source>
        <dbReference type="Proteomes" id="UP000663879"/>
    </source>
</evidence>
<sequence length="138" mass="13539">MKLLNEIADINESIEEPIKSKEILPIVILAGGLFDVALTGGLKSGALASGCDGLTSGDLTGGCYGLTSGGLTGGCYGLTSCGFASVGLTGGGFASGCLTALNLSSGVFVLFKNVDLSKSKGSLSSGVMANCSKSVTSS</sequence>
<protein>
    <submittedName>
        <fullName evidence="1">Uncharacterized protein</fullName>
    </submittedName>
</protein>
<accession>A0A814II97</accession>
<reference evidence="1" key="1">
    <citation type="submission" date="2021-02" db="EMBL/GenBank/DDBJ databases">
        <authorList>
            <person name="Nowell W R."/>
        </authorList>
    </citation>
    <scope>NUCLEOTIDE SEQUENCE</scope>
    <source>
        <strain evidence="1">Ploen Becks lab</strain>
    </source>
</reference>